<dbReference type="Gene3D" id="2.40.160.50">
    <property type="entry name" value="membrane protein fhac: a member of the omp85/tpsb transporter family"/>
    <property type="match status" value="1"/>
</dbReference>
<dbReference type="KEGG" id="sri:SELR_pSRC700130"/>
<dbReference type="HOGENOM" id="CLU_021521_2_1_9"/>
<dbReference type="GO" id="GO:0008320">
    <property type="term" value="F:protein transmembrane transporter activity"/>
    <property type="evidence" value="ECO:0007669"/>
    <property type="project" value="TreeGrafter"/>
</dbReference>
<evidence type="ECO:0000313" key="8">
    <source>
        <dbReference type="EMBL" id="BAL84796.1"/>
    </source>
</evidence>
<dbReference type="OrthoDB" id="290122at2"/>
<dbReference type="Pfam" id="PF03865">
    <property type="entry name" value="ShlB"/>
    <property type="match status" value="1"/>
</dbReference>
<evidence type="ECO:0000256" key="4">
    <source>
        <dbReference type="SAM" id="MobiDB-lite"/>
    </source>
</evidence>
<evidence type="ECO:0000259" key="6">
    <source>
        <dbReference type="Pfam" id="PF03865"/>
    </source>
</evidence>
<dbReference type="Gene3D" id="3.10.20.310">
    <property type="entry name" value="membrane protein fhac"/>
    <property type="match status" value="1"/>
</dbReference>
<proteinExistence type="predicted"/>
<protein>
    <submittedName>
        <fullName evidence="8">Putative Fusobacterium necrophorum leukotoxin lktB like protein</fullName>
    </submittedName>
</protein>
<accession>I0GVK9</accession>
<keyword evidence="8" id="KW-0614">Plasmid</keyword>
<dbReference type="Pfam" id="PF08479">
    <property type="entry name" value="POTRA_2"/>
    <property type="match status" value="1"/>
</dbReference>
<dbReference type="PANTHER" id="PTHR34597:SF1">
    <property type="entry name" value="HEME_HEMOPEXIN TRANSPORTER PROTEIN HUXB"/>
    <property type="match status" value="1"/>
</dbReference>
<dbReference type="InterPro" id="IPR013686">
    <property type="entry name" value="Polypept-transport_assoc_ShlB"/>
</dbReference>
<organism evidence="8 9">
    <name type="scientific">Selenomonas ruminantium subsp. lactilytica (strain NBRC 103574 / TAM6421)</name>
    <dbReference type="NCBI Taxonomy" id="927704"/>
    <lineage>
        <taxon>Bacteria</taxon>
        <taxon>Bacillati</taxon>
        <taxon>Bacillota</taxon>
        <taxon>Negativicutes</taxon>
        <taxon>Selenomonadales</taxon>
        <taxon>Selenomonadaceae</taxon>
        <taxon>Selenomonas</taxon>
    </lineage>
</organism>
<evidence type="ECO:0000256" key="3">
    <source>
        <dbReference type="ARBA" id="ARBA00023237"/>
    </source>
</evidence>
<dbReference type="EMBL" id="AP012296">
    <property type="protein sequence ID" value="BAL84796.1"/>
    <property type="molecule type" value="Genomic_DNA"/>
</dbReference>
<dbReference type="GO" id="GO:0046819">
    <property type="term" value="P:protein secretion by the type V secretion system"/>
    <property type="evidence" value="ECO:0007669"/>
    <property type="project" value="TreeGrafter"/>
</dbReference>
<evidence type="ECO:0000313" key="9">
    <source>
        <dbReference type="Proteomes" id="UP000007887"/>
    </source>
</evidence>
<dbReference type="PATRIC" id="fig|927704.6.peg.3607"/>
<dbReference type="InterPro" id="IPR005565">
    <property type="entry name" value="Hemolysn_activator_HlyB_C"/>
</dbReference>
<name>I0GVK9_SELRL</name>
<dbReference type="Proteomes" id="UP000007887">
    <property type="component" value="Plasmid pSRC7"/>
</dbReference>
<dbReference type="AlphaFoldDB" id="I0GVK9"/>
<evidence type="ECO:0000256" key="1">
    <source>
        <dbReference type="ARBA" id="ARBA00022452"/>
    </source>
</evidence>
<dbReference type="PANTHER" id="PTHR34597">
    <property type="entry name" value="SLR1661 PROTEIN"/>
    <property type="match status" value="1"/>
</dbReference>
<evidence type="ECO:0000259" key="7">
    <source>
        <dbReference type="Pfam" id="PF08479"/>
    </source>
</evidence>
<feature type="domain" description="Haemolysin activator HlyB C-terminal" evidence="6">
    <location>
        <begin position="225"/>
        <end position="524"/>
    </location>
</feature>
<keyword evidence="1" id="KW-0472">Membrane</keyword>
<evidence type="ECO:0000256" key="5">
    <source>
        <dbReference type="SAM" id="SignalP"/>
    </source>
</evidence>
<geneLocation type="plasmid" evidence="8 9">
    <name>pSRC7</name>
</geneLocation>
<keyword evidence="3" id="KW-0998">Cell outer membrane</keyword>
<feature type="region of interest" description="Disordered" evidence="4">
    <location>
        <begin position="24"/>
        <end position="80"/>
    </location>
</feature>
<dbReference type="GO" id="GO:0098046">
    <property type="term" value="C:type V protein secretion system complex"/>
    <property type="evidence" value="ECO:0007669"/>
    <property type="project" value="TreeGrafter"/>
</dbReference>
<sequence length="563" mass="62884">MFDTRERKLTVMLMAALCLGGGTIALAAPPPPPPVNPRDDAGLEMRRQREEAERERLRQQIEEDRKKQDEKVQGNTETPVSAGEAEVKFVLNRVTIDESAVIKADKFNEITETYLGKEVSLADLSAIVEKINALYAAEGYATCKAYLPQQTIENGHVHIALIEGRTGQVSLSGNKHTKESYIRNRLPLHNGTVQNFNELNEKLFRFNATNDARLGITVKAGKEPGTTDYEIVLQEPKNDVFTLSVDNSGGSNNGEWREGFYYTNRSLSGRRDSLTASYTRAKGLDSVGLNYATPVGRQGAKLFFDYSTSTNELIEGSMRSLKSNGHGWYLGAAYLHPIVLNQTTRTEAKIGVYRQNSQTDMMDGSVPWLDSRANNLYLSLATTRYGKTWAFYHQHYYGIGHSQAFQANDGTYATKDYSLYRLNSLYQESWPNGHTFTGRLNLQWSGVHNLPSAEQFFLGGLNSVRGYKRDMISGDSGITYSAEYAIPLNRKRTASIYGFFDYGDILGDTAYEDHLLKSVGLGLKASIKQTVYMDLSIGFPLEKDLNGSQVSKTRIHFGMNAQF</sequence>
<dbReference type="InterPro" id="IPR051544">
    <property type="entry name" value="TPS_OM_transporter"/>
</dbReference>
<reference evidence="8 9" key="1">
    <citation type="submission" date="2011-10" db="EMBL/GenBank/DDBJ databases">
        <title>Whole genome sequence of Selenomonas ruminantium subsp. lactilytica TAM6421.</title>
        <authorList>
            <person name="Oguchi A."/>
            <person name="Ankai A."/>
            <person name="Kaneko J."/>
            <person name="Yamada-Narita S."/>
            <person name="Fukui S."/>
            <person name="Takahashi M."/>
            <person name="Onodera T."/>
            <person name="Kojima S."/>
            <person name="Fushimi T."/>
            <person name="Abe N."/>
            <person name="Kamio Y."/>
            <person name="Yamazaki S."/>
            <person name="Fujita N."/>
        </authorList>
    </citation>
    <scope>NUCLEOTIDE SEQUENCE [LARGE SCALE GENOMIC DNA]</scope>
    <source>
        <strain evidence="9">NBRC 103574 / TAM6421</strain>
        <plasmid evidence="8 9">pSRC7</plasmid>
    </source>
</reference>
<evidence type="ECO:0000256" key="2">
    <source>
        <dbReference type="ARBA" id="ARBA00022692"/>
    </source>
</evidence>
<dbReference type="RefSeq" id="WP_014431015.1">
    <property type="nucleotide sequence ID" value="NC_017077.1"/>
</dbReference>
<feature type="signal peptide" evidence="5">
    <location>
        <begin position="1"/>
        <end position="27"/>
    </location>
</feature>
<feature type="domain" description="Polypeptide-transport-associated ShlB-type" evidence="7">
    <location>
        <begin position="89"/>
        <end position="164"/>
    </location>
</feature>
<feature type="chain" id="PRO_5003628322" evidence="5">
    <location>
        <begin position="28"/>
        <end position="563"/>
    </location>
</feature>
<feature type="compositionally biased region" description="Basic and acidic residues" evidence="4">
    <location>
        <begin position="37"/>
        <end position="72"/>
    </location>
</feature>
<gene>
    <name evidence="8" type="ordered locus">SELR_pSRC700130</name>
</gene>
<keyword evidence="1" id="KW-1134">Transmembrane beta strand</keyword>
<keyword evidence="5" id="KW-0732">Signal</keyword>
<keyword evidence="2" id="KW-0812">Transmembrane</keyword>